<proteinExistence type="predicted"/>
<name>A0A8D8UGT5_9HEMI</name>
<dbReference type="EMBL" id="HBUF01341185">
    <property type="protein sequence ID" value="CAG6703751.1"/>
    <property type="molecule type" value="Transcribed_RNA"/>
</dbReference>
<evidence type="ECO:0000313" key="1">
    <source>
        <dbReference type="EMBL" id="CAG6703751.1"/>
    </source>
</evidence>
<dbReference type="AlphaFoldDB" id="A0A8D8UGT5"/>
<organism evidence="1">
    <name type="scientific">Cacopsylla melanoneura</name>
    <dbReference type="NCBI Taxonomy" id="428564"/>
    <lineage>
        <taxon>Eukaryota</taxon>
        <taxon>Metazoa</taxon>
        <taxon>Ecdysozoa</taxon>
        <taxon>Arthropoda</taxon>
        <taxon>Hexapoda</taxon>
        <taxon>Insecta</taxon>
        <taxon>Pterygota</taxon>
        <taxon>Neoptera</taxon>
        <taxon>Paraneoptera</taxon>
        <taxon>Hemiptera</taxon>
        <taxon>Sternorrhyncha</taxon>
        <taxon>Psylloidea</taxon>
        <taxon>Psyllidae</taxon>
        <taxon>Psyllinae</taxon>
        <taxon>Cacopsylla</taxon>
    </lineage>
</organism>
<protein>
    <submittedName>
        <fullName evidence="1">Uncharacterized protein</fullName>
    </submittedName>
</protein>
<dbReference type="EMBL" id="HBUF01341182">
    <property type="protein sequence ID" value="CAG6703741.1"/>
    <property type="molecule type" value="Transcribed_RNA"/>
</dbReference>
<sequence length="157" mass="17365">MLENWRICTSTGIPAAMRVVYYLDLQKVQESQPGGGLAVNPRRQKPGFLLQLTVFLSCLMLVLKQHVQVQRNSAEYRLLQESQGKLFLDELIPHAANLLLQAMGVGCLGNSPISPQSNVARGLFVYRCSSEGRGFRGINHVTLRCPDSVRQPGEKGS</sequence>
<reference evidence="1" key="1">
    <citation type="submission" date="2021-05" db="EMBL/GenBank/DDBJ databases">
        <authorList>
            <person name="Alioto T."/>
            <person name="Alioto T."/>
            <person name="Gomez Garrido J."/>
        </authorList>
    </citation>
    <scope>NUCLEOTIDE SEQUENCE</scope>
</reference>
<accession>A0A8D8UGT5</accession>